<organism evidence="2 3">
    <name type="scientific">Coprinellus micaceus</name>
    <name type="common">Glistening ink-cap mushroom</name>
    <name type="synonym">Coprinus micaceus</name>
    <dbReference type="NCBI Taxonomy" id="71717"/>
    <lineage>
        <taxon>Eukaryota</taxon>
        <taxon>Fungi</taxon>
        <taxon>Dikarya</taxon>
        <taxon>Basidiomycota</taxon>
        <taxon>Agaricomycotina</taxon>
        <taxon>Agaricomycetes</taxon>
        <taxon>Agaricomycetidae</taxon>
        <taxon>Agaricales</taxon>
        <taxon>Agaricineae</taxon>
        <taxon>Psathyrellaceae</taxon>
        <taxon>Coprinellus</taxon>
    </lineage>
</organism>
<dbReference type="EMBL" id="QPFP01000015">
    <property type="protein sequence ID" value="TEB32493.1"/>
    <property type="molecule type" value="Genomic_DNA"/>
</dbReference>
<feature type="region of interest" description="Disordered" evidence="1">
    <location>
        <begin position="43"/>
        <end position="83"/>
    </location>
</feature>
<evidence type="ECO:0000313" key="3">
    <source>
        <dbReference type="Proteomes" id="UP000298030"/>
    </source>
</evidence>
<gene>
    <name evidence="2" type="ORF">FA13DRAFT_1731709</name>
</gene>
<comment type="caution">
    <text evidence="2">The sequence shown here is derived from an EMBL/GenBank/DDBJ whole genome shotgun (WGS) entry which is preliminary data.</text>
</comment>
<accession>A0A4Y7TE86</accession>
<reference evidence="2 3" key="1">
    <citation type="journal article" date="2019" name="Nat. Ecol. Evol.">
        <title>Megaphylogeny resolves global patterns of mushroom evolution.</title>
        <authorList>
            <person name="Varga T."/>
            <person name="Krizsan K."/>
            <person name="Foldi C."/>
            <person name="Dima B."/>
            <person name="Sanchez-Garcia M."/>
            <person name="Sanchez-Ramirez S."/>
            <person name="Szollosi G.J."/>
            <person name="Szarkandi J.G."/>
            <person name="Papp V."/>
            <person name="Albert L."/>
            <person name="Andreopoulos W."/>
            <person name="Angelini C."/>
            <person name="Antonin V."/>
            <person name="Barry K.W."/>
            <person name="Bougher N.L."/>
            <person name="Buchanan P."/>
            <person name="Buyck B."/>
            <person name="Bense V."/>
            <person name="Catcheside P."/>
            <person name="Chovatia M."/>
            <person name="Cooper J."/>
            <person name="Damon W."/>
            <person name="Desjardin D."/>
            <person name="Finy P."/>
            <person name="Geml J."/>
            <person name="Haridas S."/>
            <person name="Hughes K."/>
            <person name="Justo A."/>
            <person name="Karasinski D."/>
            <person name="Kautmanova I."/>
            <person name="Kiss B."/>
            <person name="Kocsube S."/>
            <person name="Kotiranta H."/>
            <person name="LaButti K.M."/>
            <person name="Lechner B.E."/>
            <person name="Liimatainen K."/>
            <person name="Lipzen A."/>
            <person name="Lukacs Z."/>
            <person name="Mihaltcheva S."/>
            <person name="Morgado L.N."/>
            <person name="Niskanen T."/>
            <person name="Noordeloos M.E."/>
            <person name="Ohm R.A."/>
            <person name="Ortiz-Santana B."/>
            <person name="Ovrebo C."/>
            <person name="Racz N."/>
            <person name="Riley R."/>
            <person name="Savchenko A."/>
            <person name="Shiryaev A."/>
            <person name="Soop K."/>
            <person name="Spirin V."/>
            <person name="Szebenyi C."/>
            <person name="Tomsovsky M."/>
            <person name="Tulloss R.E."/>
            <person name="Uehling J."/>
            <person name="Grigoriev I.V."/>
            <person name="Vagvolgyi C."/>
            <person name="Papp T."/>
            <person name="Martin F.M."/>
            <person name="Miettinen O."/>
            <person name="Hibbett D.S."/>
            <person name="Nagy L.G."/>
        </authorList>
    </citation>
    <scope>NUCLEOTIDE SEQUENCE [LARGE SCALE GENOMIC DNA]</scope>
    <source>
        <strain evidence="2 3">FP101781</strain>
    </source>
</reference>
<proteinExistence type="predicted"/>
<evidence type="ECO:0000256" key="1">
    <source>
        <dbReference type="SAM" id="MobiDB-lite"/>
    </source>
</evidence>
<keyword evidence="3" id="KW-1185">Reference proteome</keyword>
<name>A0A4Y7TE86_COPMI</name>
<protein>
    <submittedName>
        <fullName evidence="2">Uncharacterized protein</fullName>
    </submittedName>
</protein>
<evidence type="ECO:0000313" key="2">
    <source>
        <dbReference type="EMBL" id="TEB32493.1"/>
    </source>
</evidence>
<sequence>HCVEESLNHGERELLLLPRKRGHMGAGKPVVGRKPSIVFDFGKSNSRVAPSRPHPHSSQLKTQKRLSCREAQRWDGLSSSSSP</sequence>
<feature type="non-terminal residue" evidence="2">
    <location>
        <position position="1"/>
    </location>
</feature>
<dbReference type="AlphaFoldDB" id="A0A4Y7TE86"/>
<dbReference type="Proteomes" id="UP000298030">
    <property type="component" value="Unassembled WGS sequence"/>
</dbReference>